<organism evidence="1 2">
    <name type="scientific">Providencia rettgeri</name>
    <dbReference type="NCBI Taxonomy" id="587"/>
    <lineage>
        <taxon>Bacteria</taxon>
        <taxon>Pseudomonadati</taxon>
        <taxon>Pseudomonadota</taxon>
        <taxon>Gammaproteobacteria</taxon>
        <taxon>Enterobacterales</taxon>
        <taxon>Morganellaceae</taxon>
        <taxon>Providencia</taxon>
    </lineage>
</organism>
<evidence type="ECO:0000313" key="2">
    <source>
        <dbReference type="Proteomes" id="UP000664477"/>
    </source>
</evidence>
<evidence type="ECO:0000313" key="1">
    <source>
        <dbReference type="EMBL" id="MBO1916533.1"/>
    </source>
</evidence>
<proteinExistence type="predicted"/>
<comment type="caution">
    <text evidence="1">The sequence shown here is derived from an EMBL/GenBank/DDBJ whole genome shotgun (WGS) entry which is preliminary data.</text>
</comment>
<dbReference type="AlphaFoldDB" id="A0A939NBD0"/>
<name>A0A939NBD0_PRORE</name>
<accession>A0A939NBD0</accession>
<sequence>MSVAAPLLLGKRLEFGGFIFAIFPVSVGRQYETDNLFQLESGTCWDVYTKLASVKILHFVYNGS</sequence>
<gene>
    <name evidence="1" type="ORF">J4727_17165</name>
</gene>
<protein>
    <submittedName>
        <fullName evidence="1">Uncharacterized protein</fullName>
    </submittedName>
</protein>
<dbReference type="Proteomes" id="UP000664477">
    <property type="component" value="Unassembled WGS sequence"/>
</dbReference>
<dbReference type="EMBL" id="JAGETQ010000140">
    <property type="protein sequence ID" value="MBO1916533.1"/>
    <property type="molecule type" value="Genomic_DNA"/>
</dbReference>
<reference evidence="1" key="1">
    <citation type="submission" date="2021-03" db="EMBL/GenBank/DDBJ databases">
        <title>Molecular epidemiology and mechanisms of colistin and carbapenem resistance in Enterobacteriaceae from clinical isolates, the environment and porcine samples in Pretoria, South Africa.</title>
        <authorList>
            <person name="Bogoshi D."/>
            <person name="Mbelle N.M."/>
            <person name="Naidoo V."/>
            <person name="Osei Sekyere J."/>
        </authorList>
    </citation>
    <scope>NUCLEOTIDE SEQUENCE</scope>
    <source>
        <strain evidence="1">C052</strain>
    </source>
</reference>